<evidence type="ECO:0000313" key="1">
    <source>
        <dbReference type="EMBL" id="QNP31127.1"/>
    </source>
</evidence>
<dbReference type="KEGG" id="ccur:IAR63_05045"/>
<accession>A0A7H0F511</accession>
<protein>
    <submittedName>
        <fullName evidence="1">Uncharacterized protein</fullName>
    </submittedName>
</protein>
<dbReference type="EMBL" id="CP060822">
    <property type="protein sequence ID" value="QNP31127.1"/>
    <property type="molecule type" value="Genomic_DNA"/>
</dbReference>
<dbReference type="AlphaFoldDB" id="A0A7H0F511"/>
<gene>
    <name evidence="1" type="ORF">IAR63_05045</name>
</gene>
<proteinExistence type="predicted"/>
<organism evidence="1 2">
    <name type="scientific">Cylindrospermopsis curvispora GIHE-G1</name>
    <dbReference type="NCBI Taxonomy" id="2666332"/>
    <lineage>
        <taxon>Bacteria</taxon>
        <taxon>Bacillati</taxon>
        <taxon>Cyanobacteriota</taxon>
        <taxon>Cyanophyceae</taxon>
        <taxon>Nostocales</taxon>
        <taxon>Aphanizomenonaceae</taxon>
        <taxon>Cylindrospermopsis</taxon>
    </lineage>
</organism>
<name>A0A7H0F511_9CYAN</name>
<keyword evidence="2" id="KW-1185">Reference proteome</keyword>
<dbReference type="Proteomes" id="UP000516013">
    <property type="component" value="Chromosome"/>
</dbReference>
<reference evidence="1 2" key="1">
    <citation type="submission" date="2020-08" db="EMBL/GenBank/DDBJ databases">
        <title>Complete genome sequence of Raphidiopsis curvispora isolated from drinking water reservoir in South Korea.</title>
        <authorList>
            <person name="Jeong J."/>
        </authorList>
    </citation>
    <scope>NUCLEOTIDE SEQUENCE [LARGE SCALE GENOMIC DNA]</scope>
    <source>
        <strain evidence="1 2">GIHE-G1</strain>
    </source>
</reference>
<evidence type="ECO:0000313" key="2">
    <source>
        <dbReference type="Proteomes" id="UP000516013"/>
    </source>
</evidence>
<sequence>MEIKNPNLSVFAARQFRYSLYQNSLDLTIKESRPFNVLEEFIIRAAIEFKPAPTPDELAAILALDPVFVHSTISILQSLQTLAFQTPITVTQEGRLFYEKGTVPQPAYDVHIYANTDILEGKFTLTTEAFNHDVPRHLPDLSLLLNLQDGNLDISALTLTDIQEIIQNSHLSFHLPEMGKIVTGFRILPPTQMIWKLVSLFVMFDVTEHKFQIQIRSGKRILPAASTRVGYFLDEGRISLSELCDLPQETINFLLDDKNRQV</sequence>